<evidence type="ECO:0000256" key="11">
    <source>
        <dbReference type="SAM" id="SignalP"/>
    </source>
</evidence>
<dbReference type="InterPro" id="IPR050236">
    <property type="entry name" value="Ser_Thr_kinase_AGC"/>
</dbReference>
<keyword evidence="3" id="KW-0808">Transferase</keyword>
<dbReference type="GO" id="GO:0005524">
    <property type="term" value="F:ATP binding"/>
    <property type="evidence" value="ECO:0007669"/>
    <property type="project" value="UniProtKB-UniRule"/>
</dbReference>
<evidence type="ECO:0000256" key="4">
    <source>
        <dbReference type="ARBA" id="ARBA00022741"/>
    </source>
</evidence>
<dbReference type="Pfam" id="PF00069">
    <property type="entry name" value="Pkinase"/>
    <property type="match status" value="1"/>
</dbReference>
<dbReference type="GO" id="GO:0035556">
    <property type="term" value="P:intracellular signal transduction"/>
    <property type="evidence" value="ECO:0007669"/>
    <property type="project" value="TreeGrafter"/>
</dbReference>
<dbReference type="SMART" id="SM00220">
    <property type="entry name" value="S_TKc"/>
    <property type="match status" value="1"/>
</dbReference>
<dbReference type="InterPro" id="IPR017441">
    <property type="entry name" value="Protein_kinase_ATP_BS"/>
</dbReference>
<feature type="domain" description="Protein kinase" evidence="12">
    <location>
        <begin position="1"/>
        <end position="256"/>
    </location>
</feature>
<evidence type="ECO:0000256" key="9">
    <source>
        <dbReference type="PROSITE-ProRule" id="PRU10141"/>
    </source>
</evidence>
<dbReference type="Gene3D" id="1.10.510.10">
    <property type="entry name" value="Transferase(Phosphotransferase) domain 1"/>
    <property type="match status" value="2"/>
</dbReference>
<keyword evidence="5" id="KW-0418">Kinase</keyword>
<dbReference type="PROSITE" id="PS00108">
    <property type="entry name" value="PROTEIN_KINASE_ST"/>
    <property type="match status" value="1"/>
</dbReference>
<dbReference type="EMBL" id="MTSL01000207">
    <property type="protein sequence ID" value="PJF16781.1"/>
    <property type="molecule type" value="Genomic_DNA"/>
</dbReference>
<evidence type="ECO:0000256" key="7">
    <source>
        <dbReference type="ARBA" id="ARBA00047899"/>
    </source>
</evidence>
<feature type="binding site" evidence="9">
    <location>
        <position position="95"/>
    </location>
    <ligand>
        <name>ATP</name>
        <dbReference type="ChEBI" id="CHEBI:30616"/>
    </ligand>
</feature>
<proteinExistence type="inferred from homology"/>
<dbReference type="PANTHER" id="PTHR24356">
    <property type="entry name" value="SERINE/THREONINE-PROTEIN KINASE"/>
    <property type="match status" value="1"/>
</dbReference>
<keyword evidence="4 9" id="KW-0547">Nucleotide-binding</keyword>
<sequence length="256" mass="29051">MRNLAFFLPLLAVQCSSEWNPPDYASMTTAEIFALPGARLLSPEGNYQPIYPRMDMGNNVCQAPHFKLLKKLGEGRSGQVWSAIYIPLRKMVAIKCRNPEAQRELWAEDVRTEERILGMSSHPNIPKLHCTAMEYLHGMGIIHRDIKSTNVLMSNDCDVYLIDYDQAAYAPGGARDICGTDGRRAPEMLKVVYASRMGKLALWKTLKGREELADKAAEDLVDHLCELDPEKRWSFQNNNIDDMLAHSFFQTDKSKE</sequence>
<evidence type="ECO:0000313" key="13">
    <source>
        <dbReference type="EMBL" id="PJF16781.1"/>
    </source>
</evidence>
<dbReference type="EC" id="2.7.11.1" evidence="1"/>
<gene>
    <name evidence="13" type="ORF">PSACC_03406</name>
</gene>
<dbReference type="PROSITE" id="PS50011">
    <property type="entry name" value="PROTEIN_KINASE_DOM"/>
    <property type="match status" value="1"/>
</dbReference>
<organism evidence="13 14">
    <name type="scientific">Paramicrosporidium saccamoebae</name>
    <dbReference type="NCBI Taxonomy" id="1246581"/>
    <lineage>
        <taxon>Eukaryota</taxon>
        <taxon>Fungi</taxon>
        <taxon>Fungi incertae sedis</taxon>
        <taxon>Cryptomycota</taxon>
        <taxon>Cryptomycota incertae sedis</taxon>
        <taxon>Paramicrosporidium</taxon>
    </lineage>
</organism>
<dbReference type="PANTHER" id="PTHR24356:SF1">
    <property type="entry name" value="SERINE_THREONINE-PROTEIN KINASE GREATWALL"/>
    <property type="match status" value="1"/>
</dbReference>
<feature type="signal peptide" evidence="11">
    <location>
        <begin position="1"/>
        <end position="17"/>
    </location>
</feature>
<dbReference type="InterPro" id="IPR011009">
    <property type="entry name" value="Kinase-like_dom_sf"/>
</dbReference>
<name>A0A2H9TGB8_9FUNG</name>
<evidence type="ECO:0000259" key="12">
    <source>
        <dbReference type="PROSITE" id="PS50011"/>
    </source>
</evidence>
<keyword evidence="2 10" id="KW-0723">Serine/threonine-protein kinase</keyword>
<evidence type="ECO:0000256" key="3">
    <source>
        <dbReference type="ARBA" id="ARBA00022679"/>
    </source>
</evidence>
<dbReference type="InterPro" id="IPR000719">
    <property type="entry name" value="Prot_kinase_dom"/>
</dbReference>
<dbReference type="OrthoDB" id="289250at2759"/>
<comment type="caution">
    <text evidence="13">The sequence shown here is derived from an EMBL/GenBank/DDBJ whole genome shotgun (WGS) entry which is preliminary data.</text>
</comment>
<evidence type="ECO:0000256" key="8">
    <source>
        <dbReference type="ARBA" id="ARBA00048679"/>
    </source>
</evidence>
<comment type="similarity">
    <text evidence="10">Belongs to the protein kinase superfamily.</text>
</comment>
<dbReference type="GO" id="GO:0004674">
    <property type="term" value="F:protein serine/threonine kinase activity"/>
    <property type="evidence" value="ECO:0007669"/>
    <property type="project" value="UniProtKB-KW"/>
</dbReference>
<keyword evidence="11" id="KW-0732">Signal</keyword>
<dbReference type="AlphaFoldDB" id="A0A2H9TGB8"/>
<evidence type="ECO:0000256" key="6">
    <source>
        <dbReference type="ARBA" id="ARBA00022840"/>
    </source>
</evidence>
<dbReference type="InterPro" id="IPR008271">
    <property type="entry name" value="Ser/Thr_kinase_AS"/>
</dbReference>
<evidence type="ECO:0000313" key="14">
    <source>
        <dbReference type="Proteomes" id="UP000240830"/>
    </source>
</evidence>
<keyword evidence="6 9" id="KW-0067">ATP-binding</keyword>
<comment type="catalytic activity">
    <reaction evidence="8">
        <text>L-seryl-[protein] + ATP = O-phospho-L-seryl-[protein] + ADP + H(+)</text>
        <dbReference type="Rhea" id="RHEA:17989"/>
        <dbReference type="Rhea" id="RHEA-COMP:9863"/>
        <dbReference type="Rhea" id="RHEA-COMP:11604"/>
        <dbReference type="ChEBI" id="CHEBI:15378"/>
        <dbReference type="ChEBI" id="CHEBI:29999"/>
        <dbReference type="ChEBI" id="CHEBI:30616"/>
        <dbReference type="ChEBI" id="CHEBI:83421"/>
        <dbReference type="ChEBI" id="CHEBI:456216"/>
        <dbReference type="EC" id="2.7.11.1"/>
    </reaction>
</comment>
<dbReference type="STRING" id="1246581.A0A2H9TGB8"/>
<comment type="catalytic activity">
    <reaction evidence="7">
        <text>L-threonyl-[protein] + ATP = O-phospho-L-threonyl-[protein] + ADP + H(+)</text>
        <dbReference type="Rhea" id="RHEA:46608"/>
        <dbReference type="Rhea" id="RHEA-COMP:11060"/>
        <dbReference type="Rhea" id="RHEA-COMP:11605"/>
        <dbReference type="ChEBI" id="CHEBI:15378"/>
        <dbReference type="ChEBI" id="CHEBI:30013"/>
        <dbReference type="ChEBI" id="CHEBI:30616"/>
        <dbReference type="ChEBI" id="CHEBI:61977"/>
        <dbReference type="ChEBI" id="CHEBI:456216"/>
        <dbReference type="EC" id="2.7.11.1"/>
    </reaction>
</comment>
<evidence type="ECO:0000256" key="10">
    <source>
        <dbReference type="RuleBase" id="RU000304"/>
    </source>
</evidence>
<dbReference type="SUPFAM" id="SSF56112">
    <property type="entry name" value="Protein kinase-like (PK-like)"/>
    <property type="match status" value="1"/>
</dbReference>
<evidence type="ECO:0000256" key="2">
    <source>
        <dbReference type="ARBA" id="ARBA00022527"/>
    </source>
</evidence>
<evidence type="ECO:0000256" key="1">
    <source>
        <dbReference type="ARBA" id="ARBA00012513"/>
    </source>
</evidence>
<keyword evidence="14" id="KW-1185">Reference proteome</keyword>
<reference evidence="13 14" key="1">
    <citation type="submission" date="2016-10" db="EMBL/GenBank/DDBJ databases">
        <title>The genome of Paramicrosporidium saccamoebae is the missing link in understanding Cryptomycota and Microsporidia evolution.</title>
        <authorList>
            <person name="Quandt C.A."/>
            <person name="Beaudet D."/>
            <person name="Corsaro D."/>
            <person name="Michel R."/>
            <person name="Corradi N."/>
            <person name="James T."/>
        </authorList>
    </citation>
    <scope>NUCLEOTIDE SEQUENCE [LARGE SCALE GENOMIC DNA]</scope>
    <source>
        <strain evidence="13 14">KSL3</strain>
    </source>
</reference>
<evidence type="ECO:0000256" key="5">
    <source>
        <dbReference type="ARBA" id="ARBA00022777"/>
    </source>
</evidence>
<dbReference type="Proteomes" id="UP000240830">
    <property type="component" value="Unassembled WGS sequence"/>
</dbReference>
<feature type="chain" id="PRO_5014136001" description="non-specific serine/threonine protein kinase" evidence="11">
    <location>
        <begin position="18"/>
        <end position="256"/>
    </location>
</feature>
<protein>
    <recommendedName>
        <fullName evidence="1">non-specific serine/threonine protein kinase</fullName>
        <ecNumber evidence="1">2.7.11.1</ecNumber>
    </recommendedName>
</protein>
<dbReference type="PROSITE" id="PS00107">
    <property type="entry name" value="PROTEIN_KINASE_ATP"/>
    <property type="match status" value="1"/>
</dbReference>
<accession>A0A2H9TGB8</accession>